<accession>A0A9P6IRV4</accession>
<name>A0A9P6IRV4_MORAP</name>
<dbReference type="SUPFAM" id="SSF55729">
    <property type="entry name" value="Acyl-CoA N-acyltransferases (Nat)"/>
    <property type="match status" value="1"/>
</dbReference>
<gene>
    <name evidence="1" type="ORF">BGZ70_003810</name>
</gene>
<reference evidence="1" key="1">
    <citation type="journal article" date="2020" name="Fungal Divers.">
        <title>Resolving the Mortierellaceae phylogeny through synthesis of multi-gene phylogenetics and phylogenomics.</title>
        <authorList>
            <person name="Vandepol N."/>
            <person name="Liber J."/>
            <person name="Desiro A."/>
            <person name="Na H."/>
            <person name="Kennedy M."/>
            <person name="Barry K."/>
            <person name="Grigoriev I.V."/>
            <person name="Miller A.N."/>
            <person name="O'Donnell K."/>
            <person name="Stajich J.E."/>
            <person name="Bonito G."/>
        </authorList>
    </citation>
    <scope>NUCLEOTIDE SEQUENCE</scope>
    <source>
        <strain evidence="1">CK1249</strain>
    </source>
</reference>
<dbReference type="EMBL" id="JAAAHY010002088">
    <property type="protein sequence ID" value="KAF9945424.1"/>
    <property type="molecule type" value="Genomic_DNA"/>
</dbReference>
<protein>
    <submittedName>
        <fullName evidence="1">Uncharacterized protein</fullName>
    </submittedName>
</protein>
<dbReference type="Pfam" id="PF13527">
    <property type="entry name" value="Acetyltransf_9"/>
    <property type="match status" value="1"/>
</dbReference>
<dbReference type="AlphaFoldDB" id="A0A9P6IRV4"/>
<keyword evidence="2" id="KW-1185">Reference proteome</keyword>
<comment type="caution">
    <text evidence="1">The sequence shown here is derived from an EMBL/GenBank/DDBJ whole genome shotgun (WGS) entry which is preliminary data.</text>
</comment>
<sequence>MTASIHFQATDRKAIDIGDGLIMRWSTSADAANVASLVAKAFNWMPVEGPIPDGVTPGPNEFLRAAASRLLSGKNSTMSEFDYALVEDSTVETGTNPIVACAALHRLKAYYGSVDLFFGHPELIATQAEYRNKGLVRKLLLEMIHPESEARGDALQFIHGLPHFYRQFGYEYAMCSFPPGTIRDIASIPALMKGKVEPFRLRKATVEDIPRLVSMSSKEKVSPKTELGLYYSAEYWQYTVHDIFEIAQCKYDGDRDTMIILDATTGKDVGFTVVSHVFGMQVEAFSLDQNVLLAEALYPVLRQLIAIEKERLVVKRQEEGEGSKTNTPGFPVKLALHPQHPAALLLGSRMTPGLIASAFRLYTRIPDYAKFIRMVGPELEKRLANSPMTGVTGRLRLDFYRKVEGSDHKGLEIIFRNGLIESADGWARLLQEKALEEYLEWKAQDIVPVIYGAAFAPLTFTILLMGERSLEEIQFSFAETTVKDDNSRLLLNILFPKISHHMETFYW</sequence>
<proteinExistence type="predicted"/>
<dbReference type="OrthoDB" id="2321175at2759"/>
<dbReference type="Gene3D" id="3.40.630.30">
    <property type="match status" value="1"/>
</dbReference>
<dbReference type="InterPro" id="IPR016181">
    <property type="entry name" value="Acyl_CoA_acyltransferase"/>
</dbReference>
<evidence type="ECO:0000313" key="1">
    <source>
        <dbReference type="EMBL" id="KAF9945424.1"/>
    </source>
</evidence>
<dbReference type="Proteomes" id="UP000738359">
    <property type="component" value="Unassembled WGS sequence"/>
</dbReference>
<organism evidence="1 2">
    <name type="scientific">Mortierella alpina</name>
    <name type="common">Oleaginous fungus</name>
    <name type="synonym">Mortierella renispora</name>
    <dbReference type="NCBI Taxonomy" id="64518"/>
    <lineage>
        <taxon>Eukaryota</taxon>
        <taxon>Fungi</taxon>
        <taxon>Fungi incertae sedis</taxon>
        <taxon>Mucoromycota</taxon>
        <taxon>Mortierellomycotina</taxon>
        <taxon>Mortierellomycetes</taxon>
        <taxon>Mortierellales</taxon>
        <taxon>Mortierellaceae</taxon>
        <taxon>Mortierella</taxon>
    </lineage>
</organism>
<evidence type="ECO:0000313" key="2">
    <source>
        <dbReference type="Proteomes" id="UP000738359"/>
    </source>
</evidence>